<keyword evidence="1" id="KW-0812">Transmembrane</keyword>
<feature type="domain" description="EGF-like" evidence="2">
    <location>
        <begin position="108"/>
        <end position="146"/>
    </location>
</feature>
<protein>
    <recommendedName>
        <fullName evidence="2">EGF-like domain-containing protein</fullName>
    </recommendedName>
</protein>
<organism evidence="3 4">
    <name type="scientific">Paralvinella palmiformis</name>
    <dbReference type="NCBI Taxonomy" id="53620"/>
    <lineage>
        <taxon>Eukaryota</taxon>
        <taxon>Metazoa</taxon>
        <taxon>Spiralia</taxon>
        <taxon>Lophotrochozoa</taxon>
        <taxon>Annelida</taxon>
        <taxon>Polychaeta</taxon>
        <taxon>Sedentaria</taxon>
        <taxon>Canalipalpata</taxon>
        <taxon>Terebellida</taxon>
        <taxon>Terebelliformia</taxon>
        <taxon>Alvinellidae</taxon>
        <taxon>Paralvinella</taxon>
    </lineage>
</organism>
<dbReference type="Gene3D" id="2.120.10.30">
    <property type="entry name" value="TolB, C-terminal domain"/>
    <property type="match status" value="2"/>
</dbReference>
<dbReference type="InterPro" id="IPR000033">
    <property type="entry name" value="LDLR_classB_rpt"/>
</dbReference>
<dbReference type="AlphaFoldDB" id="A0AAD9JP78"/>
<evidence type="ECO:0000256" key="1">
    <source>
        <dbReference type="SAM" id="Phobius"/>
    </source>
</evidence>
<dbReference type="Pfam" id="PF14670">
    <property type="entry name" value="FXa_inhibition"/>
    <property type="match status" value="1"/>
</dbReference>
<dbReference type="InterPro" id="IPR000742">
    <property type="entry name" value="EGF"/>
</dbReference>
<evidence type="ECO:0000313" key="3">
    <source>
        <dbReference type="EMBL" id="KAK2156706.1"/>
    </source>
</evidence>
<keyword evidence="4" id="KW-1185">Reference proteome</keyword>
<dbReference type="EMBL" id="JAODUP010000207">
    <property type="protein sequence ID" value="KAK2156706.1"/>
    <property type="molecule type" value="Genomic_DNA"/>
</dbReference>
<dbReference type="PANTHER" id="PTHR46513">
    <property type="entry name" value="VITELLOGENIN RECEPTOR-LIKE PROTEIN-RELATED-RELATED"/>
    <property type="match status" value="1"/>
</dbReference>
<dbReference type="Proteomes" id="UP001208570">
    <property type="component" value="Unassembled WGS sequence"/>
</dbReference>
<dbReference type="SUPFAM" id="SSF63825">
    <property type="entry name" value="YWTD domain"/>
    <property type="match status" value="1"/>
</dbReference>
<keyword evidence="1" id="KW-0472">Membrane</keyword>
<dbReference type="SUPFAM" id="SSF57196">
    <property type="entry name" value="EGF/Laminin"/>
    <property type="match status" value="1"/>
</dbReference>
<dbReference type="SMART" id="SM00181">
    <property type="entry name" value="EGF"/>
    <property type="match status" value="1"/>
</dbReference>
<dbReference type="PANTHER" id="PTHR46513:SF44">
    <property type="entry name" value="LDL RECEPTOR RELATED PROTEIN 4"/>
    <property type="match status" value="1"/>
</dbReference>
<dbReference type="SMART" id="SM00135">
    <property type="entry name" value="LY"/>
    <property type="match status" value="2"/>
</dbReference>
<comment type="caution">
    <text evidence="3">The sequence shown here is derived from an EMBL/GenBank/DDBJ whole genome shotgun (WGS) entry which is preliminary data.</text>
</comment>
<feature type="transmembrane region" description="Helical" evidence="1">
    <location>
        <begin position="414"/>
        <end position="439"/>
    </location>
</feature>
<sequence>MKVDEAFWDIIKWHKGWTIEYATSNMLDLLLLTAASDEAQTLYFPPYTLCQMDIHSWTIQDKGIQFRSSLSGDKYEIHNYENTTRKGYDVIAFDGYLQPQEKKKKIHPCQRNNGGCDQLCILMAESSHSCQCAIGFQLNSDWKTCSSNISQEYFLLYTDPYHKQIYQTSLHDTSRTIQGVPGIRMHHPISVDYDRGKQRYFWYDNIRRQFRRSDGQSDELIREVETDSSPQRLVVDPVRGFVYYTDTGRSTISKMKVDGSGHEDLFTNVRRPFDIDLDFENEIIVWTTSNSVEKSDITKNDRIVIDKGLAQAGGVAILIGGQSVYYSDNVTGTIYSYNLTTKQRKLIYENSTSRIQGLAVTDDYIYFTSYNDIGVYRINRTSGNSLTHLGDLVFARVTDIKVIRNKVEPKYREGFNWIILVAVLGALLLLLLLLAAIFGSRAARSKKKKEENPE</sequence>
<accession>A0AAD9JP78</accession>
<evidence type="ECO:0000259" key="2">
    <source>
        <dbReference type="SMART" id="SM00181"/>
    </source>
</evidence>
<evidence type="ECO:0000313" key="4">
    <source>
        <dbReference type="Proteomes" id="UP001208570"/>
    </source>
</evidence>
<reference evidence="3" key="1">
    <citation type="journal article" date="2023" name="Mol. Biol. Evol.">
        <title>Third-Generation Sequencing Reveals the Adaptive Role of the Epigenome in Three Deep-Sea Polychaetes.</title>
        <authorList>
            <person name="Perez M."/>
            <person name="Aroh O."/>
            <person name="Sun Y."/>
            <person name="Lan Y."/>
            <person name="Juniper S.K."/>
            <person name="Young C.R."/>
            <person name="Angers B."/>
            <person name="Qian P.Y."/>
        </authorList>
    </citation>
    <scope>NUCLEOTIDE SEQUENCE</scope>
    <source>
        <strain evidence="3">P08H-3</strain>
    </source>
</reference>
<proteinExistence type="predicted"/>
<gene>
    <name evidence="3" type="ORF">LSH36_207g07037</name>
</gene>
<name>A0AAD9JP78_9ANNE</name>
<dbReference type="InterPro" id="IPR011042">
    <property type="entry name" value="6-blade_b-propeller_TolB-like"/>
</dbReference>
<dbReference type="InterPro" id="IPR050778">
    <property type="entry name" value="Cueball_EGF_LRP_Nidogen"/>
</dbReference>
<keyword evidence="1" id="KW-1133">Transmembrane helix</keyword>